<protein>
    <submittedName>
        <fullName evidence="1">Uncharacterized protein</fullName>
    </submittedName>
</protein>
<dbReference type="PATRIC" id="fig|1423734.3.peg.3036"/>
<sequence>MKRDNIVKLAVLGLTTIGLVGTAALIPVKTAVSETQPVTLRAGKIKTARVKATITPQEPIPSLTAGSHRTVQPWYQAGRYQNTYDAFLE</sequence>
<gene>
    <name evidence="1" type="ORF">FC83_GL002984</name>
</gene>
<accession>X0PEE7</accession>
<dbReference type="Proteomes" id="UP000051236">
    <property type="component" value="Unassembled WGS sequence"/>
</dbReference>
<evidence type="ECO:0000313" key="1">
    <source>
        <dbReference type="EMBL" id="KRM36233.1"/>
    </source>
</evidence>
<reference evidence="1 2" key="1">
    <citation type="journal article" date="2015" name="Genome Announc.">
        <title>Expanding the biotechnology potential of lactobacilli through comparative genomics of 213 strains and associated genera.</title>
        <authorList>
            <person name="Sun Z."/>
            <person name="Harris H.M."/>
            <person name="McCann A."/>
            <person name="Guo C."/>
            <person name="Argimon S."/>
            <person name="Zhang W."/>
            <person name="Yang X."/>
            <person name="Jeffery I.B."/>
            <person name="Cooney J.C."/>
            <person name="Kagawa T.F."/>
            <person name="Liu W."/>
            <person name="Song Y."/>
            <person name="Salvetti E."/>
            <person name="Wrobel A."/>
            <person name="Rasinkangas P."/>
            <person name="Parkhill J."/>
            <person name="Rea M.C."/>
            <person name="O'Sullivan O."/>
            <person name="Ritari J."/>
            <person name="Douillard F.P."/>
            <person name="Paul Ross R."/>
            <person name="Yang R."/>
            <person name="Briner A.E."/>
            <person name="Felis G.E."/>
            <person name="de Vos W.M."/>
            <person name="Barrangou R."/>
            <person name="Klaenhammer T.R."/>
            <person name="Caufield P.W."/>
            <person name="Cui Y."/>
            <person name="Zhang H."/>
            <person name="O'Toole P.W."/>
        </authorList>
    </citation>
    <scope>NUCLEOTIDE SEQUENCE [LARGE SCALE GENOMIC DNA]</scope>
    <source>
        <strain evidence="1 2">DSM 18527</strain>
    </source>
</reference>
<evidence type="ECO:0000313" key="2">
    <source>
        <dbReference type="Proteomes" id="UP000051236"/>
    </source>
</evidence>
<comment type="caution">
    <text evidence="1">The sequence shown here is derived from an EMBL/GenBank/DDBJ whole genome shotgun (WGS) entry which is preliminary data.</text>
</comment>
<organism evidence="1 2">
    <name type="scientific">Agrilactobacillus composti DSM 18527 = JCM 14202</name>
    <dbReference type="NCBI Taxonomy" id="1423734"/>
    <lineage>
        <taxon>Bacteria</taxon>
        <taxon>Bacillati</taxon>
        <taxon>Bacillota</taxon>
        <taxon>Bacilli</taxon>
        <taxon>Lactobacillales</taxon>
        <taxon>Lactobacillaceae</taxon>
        <taxon>Agrilactobacillus</taxon>
    </lineage>
</organism>
<dbReference type="AlphaFoldDB" id="X0PEE7"/>
<dbReference type="EMBL" id="AZGA01000005">
    <property type="protein sequence ID" value="KRM36233.1"/>
    <property type="molecule type" value="Genomic_DNA"/>
</dbReference>
<dbReference type="RefSeq" id="WP_035452851.1">
    <property type="nucleotide sequence ID" value="NZ_AZGA01000005.1"/>
</dbReference>
<name>X0PEE7_9LACO</name>
<proteinExistence type="predicted"/>
<keyword evidence="2" id="KW-1185">Reference proteome</keyword>